<accession>A0A7J7NP46</accession>
<dbReference type="Proteomes" id="UP000541444">
    <property type="component" value="Unassembled WGS sequence"/>
</dbReference>
<evidence type="ECO:0000313" key="1">
    <source>
        <dbReference type="EMBL" id="KAF6168987.1"/>
    </source>
</evidence>
<dbReference type="PANTHER" id="PTHR15835">
    <property type="entry name" value="NUCLEAR-INTERACTING PARTNER OF ALK"/>
    <property type="match status" value="1"/>
</dbReference>
<proteinExistence type="predicted"/>
<name>A0A7J7NP46_9MAGN</name>
<comment type="caution">
    <text evidence="1">The sequence shown here is derived from an EMBL/GenBank/DDBJ whole genome shotgun (WGS) entry which is preliminary data.</text>
</comment>
<organism evidence="1 2">
    <name type="scientific">Kingdonia uniflora</name>
    <dbReference type="NCBI Taxonomy" id="39325"/>
    <lineage>
        <taxon>Eukaryota</taxon>
        <taxon>Viridiplantae</taxon>
        <taxon>Streptophyta</taxon>
        <taxon>Embryophyta</taxon>
        <taxon>Tracheophyta</taxon>
        <taxon>Spermatophyta</taxon>
        <taxon>Magnoliopsida</taxon>
        <taxon>Ranunculales</taxon>
        <taxon>Circaeasteraceae</taxon>
        <taxon>Kingdonia</taxon>
    </lineage>
</organism>
<protein>
    <submittedName>
        <fullName evidence="1">Uncharacterized protein</fullName>
    </submittedName>
</protein>
<dbReference type="AlphaFoldDB" id="A0A7J7NP46"/>
<sequence length="718" mass="79594">MWEITTIGTVMGTVGTLVGIGGMESKTWADRCQQEHYLMCFCNHRNHLYLRKDLAMQDRVIRKDSELVGTGVLVIIGNGMILSRRDPETDFDGKSNADVFIDWLNRVDKMLAFKKCTGQRALQVSSGYDYITDWEVIRGEMMTRFILSTYKEESFAKLQTLRQSLFEIVEIARRVEIKLKPSGYSSLTTPATMTTIPTSATRAVGSKPAGTVTAQRLISLCGWEPRLLPYVVDCNGSKSGVYEAIGVNDEHQSDPASVVLDCKLCGASVGLWAFSTVSRPLELFRLVESSDGNDETDTSNCNTNANNCITEAHTDGSGKLNDVSHNGGVMPTAASLREGSSNLCLSIGQGPPPAKQNFRATISLPIVSRHLRASLIFNSGVRDHTTSNISFMNRTSEQCDLQSTESFQHEKDHMHSTLCTEIVQSEDMELLKQKSSENDIQIIRNASPSCLNHKSVVEDSLRNNLDLICSNEQELPPELETCADSRIDKTRVIQLIPHGSGENNTSSQIIECLTTISDDNGAVGDWEVSKDDSLEVNDKVSNNQHKEDFPETDVRHSVASLHESLYDPCCLEINGPRDISCEVDVQIGLRSLEVQATKQRLEDVRTTIQLSVNKELVSTHGIEKDPNQKQVSETMEFDPIRQHRHFCPWIISIGSTAPGWQQTLFALDRVKEPSHAILPDSPSSLSTFEIDDPIASIRKLFMSPSTKKVKATHGLAQI</sequence>
<dbReference type="EMBL" id="JACGCM010000671">
    <property type="protein sequence ID" value="KAF6168987.1"/>
    <property type="molecule type" value="Genomic_DNA"/>
</dbReference>
<keyword evidence="2" id="KW-1185">Reference proteome</keyword>
<reference evidence="1 2" key="1">
    <citation type="journal article" date="2020" name="IScience">
        <title>Genome Sequencing of the Endangered Kingdonia uniflora (Circaeasteraceae, Ranunculales) Reveals Potential Mechanisms of Evolutionary Specialization.</title>
        <authorList>
            <person name="Sun Y."/>
            <person name="Deng T."/>
            <person name="Zhang A."/>
            <person name="Moore M.J."/>
            <person name="Landis J.B."/>
            <person name="Lin N."/>
            <person name="Zhang H."/>
            <person name="Zhang X."/>
            <person name="Huang J."/>
            <person name="Zhang X."/>
            <person name="Sun H."/>
            <person name="Wang H."/>
        </authorList>
    </citation>
    <scope>NUCLEOTIDE SEQUENCE [LARGE SCALE GENOMIC DNA]</scope>
    <source>
        <strain evidence="1">TB1705</strain>
        <tissue evidence="1">Leaf</tissue>
    </source>
</reference>
<dbReference type="GO" id="GO:0005634">
    <property type="term" value="C:nucleus"/>
    <property type="evidence" value="ECO:0007669"/>
    <property type="project" value="TreeGrafter"/>
</dbReference>
<evidence type="ECO:0000313" key="2">
    <source>
        <dbReference type="Proteomes" id="UP000541444"/>
    </source>
</evidence>
<gene>
    <name evidence="1" type="ORF">GIB67_038484</name>
</gene>
<dbReference type="PANTHER" id="PTHR15835:SF6">
    <property type="entry name" value="ZINC FINGER C3HC-TYPE PROTEIN 1"/>
    <property type="match status" value="1"/>
</dbReference>
<dbReference type="OrthoDB" id="614844at2759"/>